<comment type="domain">
    <text evidence="11">The J domain is necessary and sufficient to stimulate DnaK ATPase activity. Zinc center 1 plays an important role in the autonomous, DnaK-independent chaperone activity of DnaJ. Zinc center 2 is essential for interaction with DnaK and for DnaJ activity.</text>
</comment>
<dbReference type="InterPro" id="IPR012724">
    <property type="entry name" value="DnaJ"/>
</dbReference>
<dbReference type="Pfam" id="PF00684">
    <property type="entry name" value="DnaJ_CXXCXGXG"/>
    <property type="match status" value="1"/>
</dbReference>
<dbReference type="GO" id="GO:0031072">
    <property type="term" value="F:heat shock protein binding"/>
    <property type="evidence" value="ECO:0007669"/>
    <property type="project" value="InterPro"/>
</dbReference>
<keyword evidence="4 11" id="KW-0677">Repeat</keyword>
<feature type="binding site" evidence="11">
    <location>
        <position position="163"/>
    </location>
    <ligand>
        <name>Zn(2+)</name>
        <dbReference type="ChEBI" id="CHEBI:29105"/>
        <label>1</label>
    </ligand>
</feature>
<feature type="repeat" description="CXXCXGXG motif" evidence="11">
    <location>
        <begin position="180"/>
        <end position="187"/>
    </location>
</feature>
<dbReference type="AlphaFoldDB" id="A0A2H0TXR9"/>
<dbReference type="PROSITE" id="PS00636">
    <property type="entry name" value="DNAJ_1"/>
    <property type="match status" value="1"/>
</dbReference>
<dbReference type="InterPro" id="IPR036410">
    <property type="entry name" value="HSP_DnaJ_Cys-rich_dom_sf"/>
</dbReference>
<dbReference type="CDD" id="cd10747">
    <property type="entry name" value="DnaJ_C"/>
    <property type="match status" value="1"/>
</dbReference>
<comment type="similarity">
    <text evidence="9 11">Belongs to the DnaJ family.</text>
</comment>
<feature type="binding site" evidence="11">
    <location>
        <position position="166"/>
    </location>
    <ligand>
        <name>Zn(2+)</name>
        <dbReference type="ChEBI" id="CHEBI:29105"/>
        <label>1</label>
    </ligand>
</feature>
<evidence type="ECO:0000313" key="16">
    <source>
        <dbReference type="Proteomes" id="UP000230852"/>
    </source>
</evidence>
<keyword evidence="5 11" id="KW-0863">Zinc-finger</keyword>
<comment type="function">
    <text evidence="11">Participates actively in the response to hyperosmotic and heat shock by preventing the aggregation of stress-denatured proteins and by disaggregating proteins, also in an autonomous, DnaK-independent fashion. Unfolded proteins bind initially to DnaJ; upon interaction with the DnaJ-bound protein, DnaK hydrolyzes its bound ATP, resulting in the formation of a stable complex. GrpE releases ADP from DnaK; ATP binding to DnaK triggers the release of the substrate protein, thus completing the reaction cycle. Several rounds of ATP-dependent interactions between DnaJ, DnaK and GrpE are required for fully efficient folding. Also involved, together with DnaK and GrpE, in the DNA replication of plasmids through activation of initiation proteins.</text>
</comment>
<feature type="zinc finger region" description="CR-type" evidence="12">
    <location>
        <begin position="150"/>
        <end position="232"/>
    </location>
</feature>
<dbReference type="GO" id="GO:0005524">
    <property type="term" value="F:ATP binding"/>
    <property type="evidence" value="ECO:0007669"/>
    <property type="project" value="InterPro"/>
</dbReference>
<feature type="binding site" evidence="11">
    <location>
        <position position="180"/>
    </location>
    <ligand>
        <name>Zn(2+)</name>
        <dbReference type="ChEBI" id="CHEBI:29105"/>
        <label>2</label>
    </ligand>
</feature>
<keyword evidence="3 11" id="KW-0479">Metal-binding</keyword>
<organism evidence="15 16">
    <name type="scientific">Candidatus Magasanikbacteria bacterium CG10_big_fil_rev_8_21_14_0_10_36_16</name>
    <dbReference type="NCBI Taxonomy" id="1974645"/>
    <lineage>
        <taxon>Bacteria</taxon>
        <taxon>Candidatus Magasanikiibacteriota</taxon>
    </lineage>
</organism>
<dbReference type="SUPFAM" id="SSF57938">
    <property type="entry name" value="DnaJ/Hsp40 cysteine-rich domain"/>
    <property type="match status" value="1"/>
</dbReference>
<keyword evidence="2 11" id="KW-0235">DNA replication</keyword>
<evidence type="ECO:0000313" key="15">
    <source>
        <dbReference type="EMBL" id="PIR78019.1"/>
    </source>
</evidence>
<dbReference type="SMART" id="SM00271">
    <property type="entry name" value="DnaJ"/>
    <property type="match status" value="1"/>
</dbReference>
<sequence>MSKDYYKILGVDKGANKDEIKKAFRKLAHEHHPDKKTGNEEKFKEINEAFQILGDDTKRAQYDQYGSDFEQQGGFGGGMNWNDFMRQARSSGDFGGFSAQGGSAWGGDGIDLGDIFGDIFGGGGRRSSRQAKGSDIQVSVELEFREAIFGIEKEIRLTKNNACDVCSGSGAEPGSGTETCSECRGQGQVKRVQQTILGAMQTVVTCQRCQGAGQIPKKVCKHCNGKGVTRTESKYKVKIPAGIADGEMIRLTGKGESAGVGSVAGDLYVRVHVRSEKGYERQGFDIFTEINISYPQAVLGDKVEIETLEGKKKLIIPEATTSGQKFKLKALGVPRLQRSGRGDQYVTVIIDVPKKVDRKTKKLLEDLKDML</sequence>
<reference evidence="16" key="1">
    <citation type="submission" date="2017-09" db="EMBL/GenBank/DDBJ databases">
        <title>Depth-based differentiation of microbial function through sediment-hosted aquifers and enrichment of novel symbionts in the deep terrestrial subsurface.</title>
        <authorList>
            <person name="Probst A.J."/>
            <person name="Ladd B."/>
            <person name="Jarett J.K."/>
            <person name="Geller-Mcgrath D.E."/>
            <person name="Sieber C.M.K."/>
            <person name="Emerson J.B."/>
            <person name="Anantharaman K."/>
            <person name="Thomas B.C."/>
            <person name="Malmstrom R."/>
            <person name="Stieglmeier M."/>
            <person name="Klingl A."/>
            <person name="Woyke T."/>
            <person name="Ryan C.M."/>
            <person name="Banfield J.F."/>
        </authorList>
    </citation>
    <scope>NUCLEOTIDE SEQUENCE [LARGE SCALE GENOMIC DNA]</scope>
</reference>
<dbReference type="PROSITE" id="PS51188">
    <property type="entry name" value="ZF_CR"/>
    <property type="match status" value="1"/>
</dbReference>
<dbReference type="GO" id="GO:0008270">
    <property type="term" value="F:zinc ion binding"/>
    <property type="evidence" value="ECO:0007669"/>
    <property type="project" value="UniProtKB-UniRule"/>
</dbReference>
<dbReference type="GO" id="GO:0009408">
    <property type="term" value="P:response to heat"/>
    <property type="evidence" value="ECO:0007669"/>
    <property type="project" value="InterPro"/>
</dbReference>
<keyword evidence="7 11" id="KW-0346">Stress response</keyword>
<evidence type="ECO:0000259" key="13">
    <source>
        <dbReference type="PROSITE" id="PS50076"/>
    </source>
</evidence>
<dbReference type="InterPro" id="IPR036869">
    <property type="entry name" value="J_dom_sf"/>
</dbReference>
<proteinExistence type="inferred from homology"/>
<dbReference type="GO" id="GO:0006260">
    <property type="term" value="P:DNA replication"/>
    <property type="evidence" value="ECO:0007669"/>
    <property type="project" value="UniProtKB-KW"/>
</dbReference>
<evidence type="ECO:0000256" key="12">
    <source>
        <dbReference type="PROSITE-ProRule" id="PRU00546"/>
    </source>
</evidence>
<dbReference type="InterPro" id="IPR002939">
    <property type="entry name" value="DnaJ_C"/>
</dbReference>
<evidence type="ECO:0000259" key="14">
    <source>
        <dbReference type="PROSITE" id="PS51188"/>
    </source>
</evidence>
<dbReference type="HAMAP" id="MF_01152">
    <property type="entry name" value="DnaJ"/>
    <property type="match status" value="1"/>
</dbReference>
<feature type="repeat" description="CXXCXGXG motif" evidence="11">
    <location>
        <begin position="163"/>
        <end position="170"/>
    </location>
</feature>
<comment type="subcellular location">
    <subcellularLocation>
        <location evidence="11">Cytoplasm</location>
    </subcellularLocation>
</comment>
<gene>
    <name evidence="11 15" type="primary">dnaJ</name>
    <name evidence="15" type="ORF">COU28_04020</name>
</gene>
<evidence type="ECO:0000256" key="4">
    <source>
        <dbReference type="ARBA" id="ARBA00022737"/>
    </source>
</evidence>
<comment type="subunit">
    <text evidence="11">Homodimer.</text>
</comment>
<dbReference type="InterPro" id="IPR001305">
    <property type="entry name" value="HSP_DnaJ_Cys-rich_dom"/>
</dbReference>
<dbReference type="NCBIfam" id="NF008035">
    <property type="entry name" value="PRK10767.1"/>
    <property type="match status" value="1"/>
</dbReference>
<keyword evidence="1 11" id="KW-0963">Cytoplasm</keyword>
<dbReference type="PROSITE" id="PS50076">
    <property type="entry name" value="DNAJ_2"/>
    <property type="match status" value="1"/>
</dbReference>
<feature type="binding site" evidence="11">
    <location>
        <position position="220"/>
    </location>
    <ligand>
        <name>Zn(2+)</name>
        <dbReference type="ChEBI" id="CHEBI:29105"/>
        <label>1</label>
    </ligand>
</feature>
<evidence type="ECO:0000256" key="3">
    <source>
        <dbReference type="ARBA" id="ARBA00022723"/>
    </source>
</evidence>
<feature type="repeat" description="CXXCXGXG motif" evidence="11">
    <location>
        <begin position="220"/>
        <end position="227"/>
    </location>
</feature>
<feature type="binding site" evidence="11">
    <location>
        <position position="183"/>
    </location>
    <ligand>
        <name>Zn(2+)</name>
        <dbReference type="ChEBI" id="CHEBI:29105"/>
        <label>2</label>
    </ligand>
</feature>
<feature type="binding site" evidence="11">
    <location>
        <position position="223"/>
    </location>
    <ligand>
        <name>Zn(2+)</name>
        <dbReference type="ChEBI" id="CHEBI:29105"/>
        <label>1</label>
    </ligand>
</feature>
<dbReference type="GO" id="GO:0005737">
    <property type="term" value="C:cytoplasm"/>
    <property type="evidence" value="ECO:0007669"/>
    <property type="project" value="UniProtKB-SubCell"/>
</dbReference>
<dbReference type="InterPro" id="IPR008971">
    <property type="entry name" value="HSP40/DnaJ_pept-bd"/>
</dbReference>
<evidence type="ECO:0000256" key="6">
    <source>
        <dbReference type="ARBA" id="ARBA00022833"/>
    </source>
</evidence>
<dbReference type="Pfam" id="PF00226">
    <property type="entry name" value="DnaJ"/>
    <property type="match status" value="1"/>
</dbReference>
<evidence type="ECO:0000256" key="8">
    <source>
        <dbReference type="ARBA" id="ARBA00023186"/>
    </source>
</evidence>
<dbReference type="PANTHER" id="PTHR43096:SF48">
    <property type="entry name" value="CHAPERONE PROTEIN DNAJ"/>
    <property type="match status" value="1"/>
</dbReference>
<evidence type="ECO:0000256" key="7">
    <source>
        <dbReference type="ARBA" id="ARBA00023016"/>
    </source>
</evidence>
<feature type="domain" description="CR-type" evidence="14">
    <location>
        <begin position="150"/>
        <end position="232"/>
    </location>
</feature>
<evidence type="ECO:0000256" key="1">
    <source>
        <dbReference type="ARBA" id="ARBA00022490"/>
    </source>
</evidence>
<dbReference type="FunFam" id="2.10.230.10:FF:000002">
    <property type="entry name" value="Molecular chaperone DnaJ"/>
    <property type="match status" value="1"/>
</dbReference>
<evidence type="ECO:0000256" key="2">
    <source>
        <dbReference type="ARBA" id="ARBA00022705"/>
    </source>
</evidence>
<dbReference type="Gene3D" id="1.10.287.110">
    <property type="entry name" value="DnaJ domain"/>
    <property type="match status" value="1"/>
</dbReference>
<feature type="binding site" evidence="11">
    <location>
        <position position="206"/>
    </location>
    <ligand>
        <name>Zn(2+)</name>
        <dbReference type="ChEBI" id="CHEBI:29105"/>
        <label>2</label>
    </ligand>
</feature>
<comment type="caution">
    <text evidence="15">The sequence shown here is derived from an EMBL/GenBank/DDBJ whole genome shotgun (WGS) entry which is preliminary data.</text>
</comment>
<protein>
    <recommendedName>
        <fullName evidence="10 11">Chaperone protein DnaJ</fullName>
    </recommendedName>
</protein>
<dbReference type="Proteomes" id="UP000230852">
    <property type="component" value="Unassembled WGS sequence"/>
</dbReference>
<dbReference type="PANTHER" id="PTHR43096">
    <property type="entry name" value="DNAJ HOMOLOG 1, MITOCHONDRIAL-RELATED"/>
    <property type="match status" value="1"/>
</dbReference>
<dbReference type="SUPFAM" id="SSF46565">
    <property type="entry name" value="Chaperone J-domain"/>
    <property type="match status" value="1"/>
</dbReference>
<accession>A0A2H0TXR9</accession>
<dbReference type="PRINTS" id="PR00625">
    <property type="entry name" value="JDOMAIN"/>
</dbReference>
<dbReference type="GO" id="GO:0051082">
    <property type="term" value="F:unfolded protein binding"/>
    <property type="evidence" value="ECO:0007669"/>
    <property type="project" value="UniProtKB-UniRule"/>
</dbReference>
<evidence type="ECO:0000256" key="9">
    <source>
        <dbReference type="ARBA" id="ARBA00061004"/>
    </source>
</evidence>
<dbReference type="FunFam" id="2.60.260.20:FF:000005">
    <property type="entry name" value="Chaperone protein dnaJ 1, mitochondrial"/>
    <property type="match status" value="1"/>
</dbReference>
<dbReference type="SUPFAM" id="SSF49493">
    <property type="entry name" value="HSP40/DnaJ peptide-binding domain"/>
    <property type="match status" value="2"/>
</dbReference>
<name>A0A2H0TXR9_9BACT</name>
<feature type="repeat" description="CXXCXGXG motif" evidence="11">
    <location>
        <begin position="206"/>
        <end position="213"/>
    </location>
</feature>
<dbReference type="InterPro" id="IPR001623">
    <property type="entry name" value="DnaJ_domain"/>
</dbReference>
<dbReference type="Pfam" id="PF01556">
    <property type="entry name" value="DnaJ_C"/>
    <property type="match status" value="1"/>
</dbReference>
<dbReference type="InterPro" id="IPR018253">
    <property type="entry name" value="DnaJ_domain_CS"/>
</dbReference>
<dbReference type="Gene3D" id="2.10.230.10">
    <property type="entry name" value="Heat shock protein DnaJ, cysteine-rich domain"/>
    <property type="match status" value="1"/>
</dbReference>
<dbReference type="CDD" id="cd06257">
    <property type="entry name" value="DnaJ"/>
    <property type="match status" value="1"/>
</dbReference>
<evidence type="ECO:0000256" key="5">
    <source>
        <dbReference type="ARBA" id="ARBA00022771"/>
    </source>
</evidence>
<evidence type="ECO:0000256" key="11">
    <source>
        <dbReference type="HAMAP-Rule" id="MF_01152"/>
    </source>
</evidence>
<dbReference type="NCBIfam" id="TIGR02349">
    <property type="entry name" value="DnaJ_bact"/>
    <property type="match status" value="1"/>
</dbReference>
<comment type="cofactor">
    <cofactor evidence="11">
        <name>Zn(2+)</name>
        <dbReference type="ChEBI" id="CHEBI:29105"/>
    </cofactor>
    <text evidence="11">Binds 2 Zn(2+) ions per monomer.</text>
</comment>
<evidence type="ECO:0000256" key="10">
    <source>
        <dbReference type="ARBA" id="ARBA00067609"/>
    </source>
</evidence>
<keyword evidence="6 11" id="KW-0862">Zinc</keyword>
<dbReference type="Gene3D" id="2.60.260.20">
    <property type="entry name" value="Urease metallochaperone UreE, N-terminal domain"/>
    <property type="match status" value="2"/>
</dbReference>
<feature type="domain" description="J" evidence="13">
    <location>
        <begin position="4"/>
        <end position="66"/>
    </location>
</feature>
<keyword evidence="8 11" id="KW-0143">Chaperone</keyword>
<feature type="binding site" evidence="11">
    <location>
        <position position="209"/>
    </location>
    <ligand>
        <name>Zn(2+)</name>
        <dbReference type="ChEBI" id="CHEBI:29105"/>
        <label>2</label>
    </ligand>
</feature>
<dbReference type="GO" id="GO:0042026">
    <property type="term" value="P:protein refolding"/>
    <property type="evidence" value="ECO:0007669"/>
    <property type="project" value="TreeGrafter"/>
</dbReference>
<dbReference type="EMBL" id="PFBU01000075">
    <property type="protein sequence ID" value="PIR78019.1"/>
    <property type="molecule type" value="Genomic_DNA"/>
</dbReference>